<keyword evidence="1" id="KW-0472">Membrane</keyword>
<dbReference type="Pfam" id="PF04238">
    <property type="entry name" value="DUF420"/>
    <property type="match status" value="1"/>
</dbReference>
<dbReference type="EMBL" id="QCZG01000001">
    <property type="protein sequence ID" value="PWA13382.1"/>
    <property type="molecule type" value="Genomic_DNA"/>
</dbReference>
<keyword evidence="1" id="KW-1133">Transmembrane helix</keyword>
<evidence type="ECO:0000256" key="1">
    <source>
        <dbReference type="SAM" id="Phobius"/>
    </source>
</evidence>
<gene>
    <name evidence="2" type="ORF">DCC39_00375</name>
</gene>
<feature type="transmembrane region" description="Helical" evidence="1">
    <location>
        <begin position="113"/>
        <end position="137"/>
    </location>
</feature>
<dbReference type="InterPro" id="IPR013833">
    <property type="entry name" value="Cyt_c_oxidase_su3_a-hlx"/>
</dbReference>
<feature type="transmembrane region" description="Helical" evidence="1">
    <location>
        <begin position="36"/>
        <end position="53"/>
    </location>
</feature>
<dbReference type="Gene3D" id="1.20.120.80">
    <property type="entry name" value="Cytochrome c oxidase, subunit III, four-helix bundle"/>
    <property type="match status" value="1"/>
</dbReference>
<feature type="transmembrane region" description="Helical" evidence="1">
    <location>
        <begin position="73"/>
        <end position="101"/>
    </location>
</feature>
<sequence length="152" mass="16988">MAAILPLISTSCIVISAILIAFGWREIKLGNREKHKKIMITAALFALTFFIIYMSRTVFIGNVSFGGPEHLKIFYTIFLIFHVFLATTGGVFGLVTLYLAFKGNFVKHKKIGPWTSMIWFFTAITGVVVYLLLYVIFPNGETTSLIKAILGN</sequence>
<dbReference type="InterPro" id="IPR035973">
    <property type="entry name" value="Cyt_c_oxidase_su3-like_sf"/>
</dbReference>
<proteinExistence type="predicted"/>
<reference evidence="2 3" key="1">
    <citation type="submission" date="2018-04" db="EMBL/GenBank/DDBJ databases">
        <title>Camelliibacillus theae gen. nov., sp. nov., isolated from Pu'er tea.</title>
        <authorList>
            <person name="Niu L."/>
        </authorList>
    </citation>
    <scope>NUCLEOTIDE SEQUENCE [LARGE SCALE GENOMIC DNA]</scope>
    <source>
        <strain evidence="2 3">T8</strain>
    </source>
</reference>
<dbReference type="OrthoDB" id="2375575at2"/>
<dbReference type="PANTHER" id="PTHR37692">
    <property type="entry name" value="HYPOTHETICAL MEMBRANE SPANNING PROTEIN"/>
    <property type="match status" value="1"/>
</dbReference>
<organism evidence="2 3">
    <name type="scientific">Pueribacillus theae</name>
    <dbReference type="NCBI Taxonomy" id="2171751"/>
    <lineage>
        <taxon>Bacteria</taxon>
        <taxon>Bacillati</taxon>
        <taxon>Bacillota</taxon>
        <taxon>Bacilli</taxon>
        <taxon>Bacillales</taxon>
        <taxon>Bacillaceae</taxon>
        <taxon>Pueribacillus</taxon>
    </lineage>
</organism>
<evidence type="ECO:0000313" key="2">
    <source>
        <dbReference type="EMBL" id="PWA13382.1"/>
    </source>
</evidence>
<keyword evidence="3" id="KW-1185">Reference proteome</keyword>
<dbReference type="AlphaFoldDB" id="A0A2U1K7M0"/>
<keyword evidence="1" id="KW-0812">Transmembrane</keyword>
<dbReference type="RefSeq" id="WP_116552887.1">
    <property type="nucleotide sequence ID" value="NZ_QCZG01000001.1"/>
</dbReference>
<dbReference type="SUPFAM" id="SSF81452">
    <property type="entry name" value="Cytochrome c oxidase subunit III-like"/>
    <property type="match status" value="1"/>
</dbReference>
<dbReference type="InterPro" id="IPR007352">
    <property type="entry name" value="DUF420"/>
</dbReference>
<name>A0A2U1K7M0_9BACI</name>
<dbReference type="GO" id="GO:0022904">
    <property type="term" value="P:respiratory electron transport chain"/>
    <property type="evidence" value="ECO:0007669"/>
    <property type="project" value="InterPro"/>
</dbReference>
<feature type="transmembrane region" description="Helical" evidence="1">
    <location>
        <begin position="6"/>
        <end position="24"/>
    </location>
</feature>
<comment type="caution">
    <text evidence="2">The sequence shown here is derived from an EMBL/GenBank/DDBJ whole genome shotgun (WGS) entry which is preliminary data.</text>
</comment>
<dbReference type="PANTHER" id="PTHR37692:SF1">
    <property type="entry name" value="DUF420 DOMAIN-CONTAINING PROTEIN"/>
    <property type="match status" value="1"/>
</dbReference>
<protein>
    <submittedName>
        <fullName evidence="2">DUF420 domain-containing protein</fullName>
    </submittedName>
</protein>
<dbReference type="GO" id="GO:0004129">
    <property type="term" value="F:cytochrome-c oxidase activity"/>
    <property type="evidence" value="ECO:0007669"/>
    <property type="project" value="InterPro"/>
</dbReference>
<dbReference type="Proteomes" id="UP000245998">
    <property type="component" value="Unassembled WGS sequence"/>
</dbReference>
<accession>A0A2U1K7M0</accession>
<dbReference type="GO" id="GO:0016020">
    <property type="term" value="C:membrane"/>
    <property type="evidence" value="ECO:0007669"/>
    <property type="project" value="InterPro"/>
</dbReference>
<evidence type="ECO:0000313" key="3">
    <source>
        <dbReference type="Proteomes" id="UP000245998"/>
    </source>
</evidence>